<reference evidence="1" key="1">
    <citation type="journal article" date="2023" name="Mol. Phylogenet. Evol.">
        <title>Genome-scale phylogeny and comparative genomics of the fungal order Sordariales.</title>
        <authorList>
            <person name="Hensen N."/>
            <person name="Bonometti L."/>
            <person name="Westerberg I."/>
            <person name="Brannstrom I.O."/>
            <person name="Guillou S."/>
            <person name="Cros-Aarteil S."/>
            <person name="Calhoun S."/>
            <person name="Haridas S."/>
            <person name="Kuo A."/>
            <person name="Mondo S."/>
            <person name="Pangilinan J."/>
            <person name="Riley R."/>
            <person name="LaButti K."/>
            <person name="Andreopoulos B."/>
            <person name="Lipzen A."/>
            <person name="Chen C."/>
            <person name="Yan M."/>
            <person name="Daum C."/>
            <person name="Ng V."/>
            <person name="Clum A."/>
            <person name="Steindorff A."/>
            <person name="Ohm R.A."/>
            <person name="Martin F."/>
            <person name="Silar P."/>
            <person name="Natvig D.O."/>
            <person name="Lalanne C."/>
            <person name="Gautier V."/>
            <person name="Ament-Velasquez S.L."/>
            <person name="Kruys A."/>
            <person name="Hutchinson M.I."/>
            <person name="Powell A.J."/>
            <person name="Barry K."/>
            <person name="Miller A.N."/>
            <person name="Grigoriev I.V."/>
            <person name="Debuchy R."/>
            <person name="Gladieux P."/>
            <person name="Hiltunen Thoren M."/>
            <person name="Johannesson H."/>
        </authorList>
    </citation>
    <scope>NUCLEOTIDE SEQUENCE</scope>
    <source>
        <strain evidence="1">CBS 892.96</strain>
    </source>
</reference>
<organism evidence="1 2">
    <name type="scientific">Triangularia setosa</name>
    <dbReference type="NCBI Taxonomy" id="2587417"/>
    <lineage>
        <taxon>Eukaryota</taxon>
        <taxon>Fungi</taxon>
        <taxon>Dikarya</taxon>
        <taxon>Ascomycota</taxon>
        <taxon>Pezizomycotina</taxon>
        <taxon>Sordariomycetes</taxon>
        <taxon>Sordariomycetidae</taxon>
        <taxon>Sordariales</taxon>
        <taxon>Podosporaceae</taxon>
        <taxon>Triangularia</taxon>
    </lineage>
</organism>
<evidence type="ECO:0000313" key="1">
    <source>
        <dbReference type="EMBL" id="KAK4175905.1"/>
    </source>
</evidence>
<reference evidence="1" key="2">
    <citation type="submission" date="2023-05" db="EMBL/GenBank/DDBJ databases">
        <authorList>
            <consortium name="Lawrence Berkeley National Laboratory"/>
            <person name="Steindorff A."/>
            <person name="Hensen N."/>
            <person name="Bonometti L."/>
            <person name="Westerberg I."/>
            <person name="Brannstrom I.O."/>
            <person name="Guillou S."/>
            <person name="Cros-Aarteil S."/>
            <person name="Calhoun S."/>
            <person name="Haridas S."/>
            <person name="Kuo A."/>
            <person name="Mondo S."/>
            <person name="Pangilinan J."/>
            <person name="Riley R."/>
            <person name="Labutti K."/>
            <person name="Andreopoulos B."/>
            <person name="Lipzen A."/>
            <person name="Chen C."/>
            <person name="Yanf M."/>
            <person name="Daum C."/>
            <person name="Ng V."/>
            <person name="Clum A."/>
            <person name="Ohm R."/>
            <person name="Martin F."/>
            <person name="Silar P."/>
            <person name="Natvig D."/>
            <person name="Lalanne C."/>
            <person name="Gautier V."/>
            <person name="Ament-Velasquez S.L."/>
            <person name="Kruys A."/>
            <person name="Hutchinson M.I."/>
            <person name="Powell A.J."/>
            <person name="Barry K."/>
            <person name="Miller A.N."/>
            <person name="Grigoriev I.V."/>
            <person name="Debuchy R."/>
            <person name="Gladieux P."/>
            <person name="Thoren M.H."/>
            <person name="Johannesson H."/>
        </authorList>
    </citation>
    <scope>NUCLEOTIDE SEQUENCE</scope>
    <source>
        <strain evidence="1">CBS 892.96</strain>
    </source>
</reference>
<evidence type="ECO:0000313" key="2">
    <source>
        <dbReference type="Proteomes" id="UP001302321"/>
    </source>
</evidence>
<proteinExistence type="predicted"/>
<dbReference type="Proteomes" id="UP001302321">
    <property type="component" value="Unassembled WGS sequence"/>
</dbReference>
<name>A0AAN6W625_9PEZI</name>
<dbReference type="EMBL" id="MU866215">
    <property type="protein sequence ID" value="KAK4175905.1"/>
    <property type="molecule type" value="Genomic_DNA"/>
</dbReference>
<comment type="caution">
    <text evidence="1">The sequence shown here is derived from an EMBL/GenBank/DDBJ whole genome shotgun (WGS) entry which is preliminary data.</text>
</comment>
<gene>
    <name evidence="1" type="ORF">QBC36DRAFT_291003</name>
</gene>
<keyword evidence="2" id="KW-1185">Reference proteome</keyword>
<dbReference type="AlphaFoldDB" id="A0AAN6W625"/>
<sequence length="122" mass="13871">MSEIEDFQSQLAAYQNVIDDKAAQTIELRRENEALRVQLSQAGKGSFWGLGAILSKVSQKASCYHNIEKLKSSYESHIQKQYGEIEKPGKMLKEKEAYIQHLSMKFARQSWGSQQEGSSRIS</sequence>
<protein>
    <submittedName>
        <fullName evidence="1">Uncharacterized protein</fullName>
    </submittedName>
</protein>
<accession>A0AAN6W625</accession>